<feature type="transmembrane region" description="Helical" evidence="2">
    <location>
        <begin position="12"/>
        <end position="34"/>
    </location>
</feature>
<comment type="caution">
    <text evidence="4">The sequence shown here is derived from an EMBL/GenBank/DDBJ whole genome shotgun (WGS) entry which is preliminary data.</text>
</comment>
<evidence type="ECO:0000259" key="3">
    <source>
        <dbReference type="Pfam" id="PF12849"/>
    </source>
</evidence>
<keyword evidence="5" id="KW-1185">Reference proteome</keyword>
<keyword evidence="1" id="KW-0732">Signal</keyword>
<dbReference type="Gene3D" id="3.40.190.10">
    <property type="entry name" value="Periplasmic binding protein-like II"/>
    <property type="match status" value="2"/>
</dbReference>
<dbReference type="PANTHER" id="PTHR30570">
    <property type="entry name" value="PERIPLASMIC PHOSPHATE BINDING COMPONENT OF PHOSPHATE ABC TRANSPORTER"/>
    <property type="match status" value="1"/>
</dbReference>
<proteinExistence type="predicted"/>
<keyword evidence="2" id="KW-0812">Transmembrane</keyword>
<dbReference type="PANTHER" id="PTHR30570:SF1">
    <property type="entry name" value="PHOSPHATE-BINDING PROTEIN PSTS"/>
    <property type="match status" value="1"/>
</dbReference>
<feature type="domain" description="PBP" evidence="3">
    <location>
        <begin position="245"/>
        <end position="490"/>
    </location>
</feature>
<dbReference type="InterPro" id="IPR050811">
    <property type="entry name" value="Phosphate_ABC_transporter"/>
</dbReference>
<sequence>MGAVLDEYPWNIILTVVGVLVPIGAFLYEFVFVGRKRLGYRVQMDTTAADDVAARTSADGWQLLRRANGERPEPLVNPSFVLLRIENDGTSHINSSDYAVLPGNKVGVRVRFPGRRVAGLVVTEVSDEFLHESFDAESGLAVSEGEDEICLPKVPLNPGLHYKVLVVLESTDRTVDGRAKPFAEPVFIGGIIGGVGSGGMSETESRTRTSGPVMALIAFLVVIIVAQFGVGYVFGEQADPMDCYQGRLTLVGSTAFRPVLAEAADAYMRTCPGAEILTDTEGSDHGVRELNDSQSTEMVAFSDGAKPDGLPMLVERPVAFMLFTPVVNAEAGVRELSLEQLRDVFTGEYGNWEELGGADVPVRLVGRYADSGTRGVFEQRVLRLREGGTNSEDCTTLAPNAEPGVVRCERSSTDDLLDAVAQTPGAIGYSELGAVNARADVLPVQIDGVTASVAEADAGAYPYWETEYAYTYGTPDAQSLTAAFLRYLTAEVGVDVMRSLGHHPCGALSSPVLCRPETDPADDA</sequence>
<feature type="transmembrane region" description="Helical" evidence="2">
    <location>
        <begin position="213"/>
        <end position="234"/>
    </location>
</feature>
<evidence type="ECO:0000313" key="5">
    <source>
        <dbReference type="Proteomes" id="UP000237846"/>
    </source>
</evidence>
<evidence type="ECO:0000256" key="2">
    <source>
        <dbReference type="SAM" id="Phobius"/>
    </source>
</evidence>
<evidence type="ECO:0000313" key="4">
    <source>
        <dbReference type="EMBL" id="PRX98128.1"/>
    </source>
</evidence>
<name>A0A2T0Q382_9ACTN</name>
<keyword evidence="2" id="KW-0472">Membrane</keyword>
<dbReference type="AlphaFoldDB" id="A0A2T0Q382"/>
<organism evidence="4 5">
    <name type="scientific">Allonocardiopsis opalescens</name>
    <dbReference type="NCBI Taxonomy" id="1144618"/>
    <lineage>
        <taxon>Bacteria</taxon>
        <taxon>Bacillati</taxon>
        <taxon>Actinomycetota</taxon>
        <taxon>Actinomycetes</taxon>
        <taxon>Streptosporangiales</taxon>
        <taxon>Allonocardiopsis</taxon>
    </lineage>
</organism>
<protein>
    <submittedName>
        <fullName evidence="4">Phosphate ABC transporter substrate-binding protein (PhoT family)</fullName>
    </submittedName>
</protein>
<evidence type="ECO:0000256" key="1">
    <source>
        <dbReference type="ARBA" id="ARBA00022729"/>
    </source>
</evidence>
<accession>A0A2T0Q382</accession>
<dbReference type="Proteomes" id="UP000237846">
    <property type="component" value="Unassembled WGS sequence"/>
</dbReference>
<dbReference type="SUPFAM" id="SSF53850">
    <property type="entry name" value="Periplasmic binding protein-like II"/>
    <property type="match status" value="1"/>
</dbReference>
<reference evidence="4 5" key="1">
    <citation type="submission" date="2018-03" db="EMBL/GenBank/DDBJ databases">
        <title>Genomic Encyclopedia of Archaeal and Bacterial Type Strains, Phase II (KMG-II): from individual species to whole genera.</title>
        <authorList>
            <person name="Goeker M."/>
        </authorList>
    </citation>
    <scope>NUCLEOTIDE SEQUENCE [LARGE SCALE GENOMIC DNA]</scope>
    <source>
        <strain evidence="4 5">DSM 45601</strain>
    </source>
</reference>
<dbReference type="InterPro" id="IPR024370">
    <property type="entry name" value="PBP_domain"/>
</dbReference>
<keyword evidence="2" id="KW-1133">Transmembrane helix</keyword>
<gene>
    <name evidence="4" type="ORF">CLV72_105481</name>
</gene>
<dbReference type="EMBL" id="PVZC01000005">
    <property type="protein sequence ID" value="PRX98128.1"/>
    <property type="molecule type" value="Genomic_DNA"/>
</dbReference>
<dbReference type="Pfam" id="PF12849">
    <property type="entry name" value="PBP_like_2"/>
    <property type="match status" value="1"/>
</dbReference>